<feature type="compositionally biased region" description="Low complexity" evidence="1">
    <location>
        <begin position="62"/>
        <end position="72"/>
    </location>
</feature>
<keyword evidence="2" id="KW-0472">Membrane</keyword>
<reference evidence="3" key="1">
    <citation type="journal article" date="2020" name="Nat. Commun.">
        <title>Large-scale genome sequencing of mycorrhizal fungi provides insights into the early evolution of symbiotic traits.</title>
        <authorList>
            <person name="Miyauchi S."/>
            <person name="Kiss E."/>
            <person name="Kuo A."/>
            <person name="Drula E."/>
            <person name="Kohler A."/>
            <person name="Sanchez-Garcia M."/>
            <person name="Morin E."/>
            <person name="Andreopoulos B."/>
            <person name="Barry K.W."/>
            <person name="Bonito G."/>
            <person name="Buee M."/>
            <person name="Carver A."/>
            <person name="Chen C."/>
            <person name="Cichocki N."/>
            <person name="Clum A."/>
            <person name="Culley D."/>
            <person name="Crous P.W."/>
            <person name="Fauchery L."/>
            <person name="Girlanda M."/>
            <person name="Hayes R.D."/>
            <person name="Keri Z."/>
            <person name="LaButti K."/>
            <person name="Lipzen A."/>
            <person name="Lombard V."/>
            <person name="Magnuson J."/>
            <person name="Maillard F."/>
            <person name="Murat C."/>
            <person name="Nolan M."/>
            <person name="Ohm R.A."/>
            <person name="Pangilinan J."/>
            <person name="Pereira M.F."/>
            <person name="Perotto S."/>
            <person name="Peter M."/>
            <person name="Pfister S."/>
            <person name="Riley R."/>
            <person name="Sitrit Y."/>
            <person name="Stielow J.B."/>
            <person name="Szollosi G."/>
            <person name="Zifcakova L."/>
            <person name="Stursova M."/>
            <person name="Spatafora J.W."/>
            <person name="Tedersoo L."/>
            <person name="Vaario L.M."/>
            <person name="Yamada A."/>
            <person name="Yan M."/>
            <person name="Wang P."/>
            <person name="Xu J."/>
            <person name="Bruns T."/>
            <person name="Baldrian P."/>
            <person name="Vilgalys R."/>
            <person name="Dunand C."/>
            <person name="Henrissat B."/>
            <person name="Grigoriev I.V."/>
            <person name="Hibbett D."/>
            <person name="Nagy L.G."/>
            <person name="Martin F.M."/>
        </authorList>
    </citation>
    <scope>NUCLEOTIDE SEQUENCE</scope>
    <source>
        <strain evidence="3">UP504</strain>
    </source>
</reference>
<keyword evidence="4" id="KW-1185">Reference proteome</keyword>
<name>A0A9P6B3P5_9AGAM</name>
<organism evidence="3 4">
    <name type="scientific">Hydnum rufescens UP504</name>
    <dbReference type="NCBI Taxonomy" id="1448309"/>
    <lineage>
        <taxon>Eukaryota</taxon>
        <taxon>Fungi</taxon>
        <taxon>Dikarya</taxon>
        <taxon>Basidiomycota</taxon>
        <taxon>Agaricomycotina</taxon>
        <taxon>Agaricomycetes</taxon>
        <taxon>Cantharellales</taxon>
        <taxon>Hydnaceae</taxon>
        <taxon>Hydnum</taxon>
    </lineage>
</organism>
<evidence type="ECO:0000313" key="3">
    <source>
        <dbReference type="EMBL" id="KAF9517128.1"/>
    </source>
</evidence>
<sequence length="382" mass="40271">MAHGFAPSISSTVSLSLPEVSPSLTSRSTPSTQQDTSSSITPLSSSVTYSPPSQPPVQRKPSTSTASKASTTRIGYTFSQSSTSSQSRTNASSLSGNPSTSTPLILSSHGASPSATLGPTSSGVPIGSVRASAQGSRNTAAIAGGVVGGLLAAAIIFFLLLWRYKRRRGTSGNEHGQTSHYGLKSRWAHLHSGPGSRAGSRLSDTSFISDTAPAEGLQISSPVPLMHERDRDPRFVNIATLPSPPIPSETGPAASPETLVRARALGGHRPQLSYDSHAGDIRSRFLDHPRTVNTRQLVPNPKPRIIMDPRGIEYYSSEGRLGDAVTSLSRSSIASESLYSNEEGDTRPFEDVVIHSPMSTTQSIRPPRPIRAAARPSPMSKA</sequence>
<feature type="compositionally biased region" description="Low complexity" evidence="1">
    <location>
        <begin position="79"/>
        <end position="95"/>
    </location>
</feature>
<accession>A0A9P6B3P5</accession>
<dbReference type="CDD" id="cd12087">
    <property type="entry name" value="TM_EGFR-like"/>
    <property type="match status" value="1"/>
</dbReference>
<keyword evidence="2" id="KW-0812">Transmembrane</keyword>
<feature type="compositionally biased region" description="Polar residues" evidence="1">
    <location>
        <begin position="96"/>
        <end position="121"/>
    </location>
</feature>
<feature type="transmembrane region" description="Helical" evidence="2">
    <location>
        <begin position="140"/>
        <end position="162"/>
    </location>
</feature>
<feature type="region of interest" description="Disordered" evidence="1">
    <location>
        <begin position="1"/>
        <end position="121"/>
    </location>
</feature>
<proteinExistence type="predicted"/>
<protein>
    <submittedName>
        <fullName evidence="3">Uncharacterized protein</fullName>
    </submittedName>
</protein>
<dbReference type="EMBL" id="MU128934">
    <property type="protein sequence ID" value="KAF9517128.1"/>
    <property type="molecule type" value="Genomic_DNA"/>
</dbReference>
<evidence type="ECO:0000256" key="1">
    <source>
        <dbReference type="SAM" id="MobiDB-lite"/>
    </source>
</evidence>
<dbReference type="Proteomes" id="UP000886523">
    <property type="component" value="Unassembled WGS sequence"/>
</dbReference>
<feature type="compositionally biased region" description="Low complexity" evidence="1">
    <location>
        <begin position="370"/>
        <end position="382"/>
    </location>
</feature>
<keyword evidence="2" id="KW-1133">Transmembrane helix</keyword>
<feature type="compositionally biased region" description="Low complexity" evidence="1">
    <location>
        <begin position="10"/>
        <end position="50"/>
    </location>
</feature>
<feature type="region of interest" description="Disordered" evidence="1">
    <location>
        <begin position="357"/>
        <end position="382"/>
    </location>
</feature>
<evidence type="ECO:0000256" key="2">
    <source>
        <dbReference type="SAM" id="Phobius"/>
    </source>
</evidence>
<evidence type="ECO:0000313" key="4">
    <source>
        <dbReference type="Proteomes" id="UP000886523"/>
    </source>
</evidence>
<gene>
    <name evidence="3" type="ORF">BS47DRAFT_1390174</name>
</gene>
<comment type="caution">
    <text evidence="3">The sequence shown here is derived from an EMBL/GenBank/DDBJ whole genome shotgun (WGS) entry which is preliminary data.</text>
</comment>
<dbReference type="AlphaFoldDB" id="A0A9P6B3P5"/>